<dbReference type="GO" id="GO:0016114">
    <property type="term" value="P:terpenoid biosynthetic process"/>
    <property type="evidence" value="ECO:0007669"/>
    <property type="project" value="UniProtKB-ARBA"/>
</dbReference>
<accession>A0A2H0XZF6</accession>
<dbReference type="GO" id="GO:0004659">
    <property type="term" value="F:prenyltransferase activity"/>
    <property type="evidence" value="ECO:0007669"/>
    <property type="project" value="InterPro"/>
</dbReference>
<keyword evidence="4" id="KW-0479">Metal-binding</keyword>
<evidence type="ECO:0000256" key="5">
    <source>
        <dbReference type="ARBA" id="ARBA00022842"/>
    </source>
</evidence>
<organism evidence="8 9">
    <name type="scientific">Candidatus Saganbacteria bacterium CG08_land_8_20_14_0_20_45_16</name>
    <dbReference type="NCBI Taxonomy" id="2014293"/>
    <lineage>
        <taxon>Bacteria</taxon>
        <taxon>Bacillati</taxon>
        <taxon>Saganbacteria</taxon>
    </lineage>
</organism>
<gene>
    <name evidence="8" type="ORF">COT42_03130</name>
</gene>
<sequence>MTNDKLSSLIDRQLSSYLPRRGKLAQAMRYSVFAGGKRFRPRLCLATAKALGKPATSVLPIACALELLHTFTLIHDDLPCMDNSDYRRGKLACHKKFDVAIATLAGNTLNTLAFTILVAATKKAQVIIEIGQGLLEVLAGQVEDLAYQGKNISLRKLKQVHQQKTGALLLACVRSVGLECGASPKQLKALSAYARYLGLAFQICDDILDATSIREILGKPVQADKEKGFPHFIGLKKSGELAVAEQQKAIKALAAFGPQADQLRKIAEDVVNRKK</sequence>
<dbReference type="GO" id="GO:0046872">
    <property type="term" value="F:metal ion binding"/>
    <property type="evidence" value="ECO:0007669"/>
    <property type="project" value="UniProtKB-KW"/>
</dbReference>
<dbReference type="Pfam" id="PF00348">
    <property type="entry name" value="polyprenyl_synt"/>
    <property type="match status" value="1"/>
</dbReference>
<protein>
    <submittedName>
        <fullName evidence="8">Geranyl transferase</fullName>
    </submittedName>
</protein>
<dbReference type="PANTHER" id="PTHR43281:SF1">
    <property type="entry name" value="FARNESYL DIPHOSPHATE SYNTHASE"/>
    <property type="match status" value="1"/>
</dbReference>
<comment type="caution">
    <text evidence="8">The sequence shown here is derived from an EMBL/GenBank/DDBJ whole genome shotgun (WGS) entry which is preliminary data.</text>
</comment>
<dbReference type="EMBL" id="PEYM01000055">
    <property type="protein sequence ID" value="PIS30456.1"/>
    <property type="molecule type" value="Genomic_DNA"/>
</dbReference>
<evidence type="ECO:0000313" key="9">
    <source>
        <dbReference type="Proteomes" id="UP000231343"/>
    </source>
</evidence>
<name>A0A2H0XZF6_UNCSA</name>
<dbReference type="PANTHER" id="PTHR43281">
    <property type="entry name" value="FARNESYL DIPHOSPHATE SYNTHASE"/>
    <property type="match status" value="1"/>
</dbReference>
<dbReference type="SFLD" id="SFLDS00005">
    <property type="entry name" value="Isoprenoid_Synthase_Type_I"/>
    <property type="match status" value="1"/>
</dbReference>
<reference evidence="8 9" key="1">
    <citation type="submission" date="2017-09" db="EMBL/GenBank/DDBJ databases">
        <title>Depth-based differentiation of microbial function through sediment-hosted aquifers and enrichment of novel symbionts in the deep terrestrial subsurface.</title>
        <authorList>
            <person name="Probst A.J."/>
            <person name="Ladd B."/>
            <person name="Jarett J.K."/>
            <person name="Geller-Mcgrath D.E."/>
            <person name="Sieber C.M."/>
            <person name="Emerson J.B."/>
            <person name="Anantharaman K."/>
            <person name="Thomas B.C."/>
            <person name="Malmstrom R."/>
            <person name="Stieglmeier M."/>
            <person name="Klingl A."/>
            <person name="Woyke T."/>
            <person name="Ryan C.M."/>
            <person name="Banfield J.F."/>
        </authorList>
    </citation>
    <scope>NUCLEOTIDE SEQUENCE [LARGE SCALE GENOMIC DNA]</scope>
    <source>
        <strain evidence="8">CG08_land_8_20_14_0_20_45_16</strain>
    </source>
</reference>
<evidence type="ECO:0000256" key="3">
    <source>
        <dbReference type="ARBA" id="ARBA00022679"/>
    </source>
</evidence>
<comment type="cofactor">
    <cofactor evidence="1">
        <name>Mg(2+)</name>
        <dbReference type="ChEBI" id="CHEBI:18420"/>
    </cofactor>
</comment>
<dbReference type="Proteomes" id="UP000231343">
    <property type="component" value="Unassembled WGS sequence"/>
</dbReference>
<dbReference type="CDD" id="cd00685">
    <property type="entry name" value="Trans_IPPS_HT"/>
    <property type="match status" value="1"/>
</dbReference>
<dbReference type="FunFam" id="1.10.600.10:FF:000001">
    <property type="entry name" value="Geranylgeranyl diphosphate synthase"/>
    <property type="match status" value="1"/>
</dbReference>
<evidence type="ECO:0000313" key="8">
    <source>
        <dbReference type="EMBL" id="PIS30456.1"/>
    </source>
</evidence>
<dbReference type="InterPro" id="IPR000092">
    <property type="entry name" value="Polyprenyl_synt"/>
</dbReference>
<dbReference type="PROSITE" id="PS00723">
    <property type="entry name" value="POLYPRENYL_SYNTHASE_1"/>
    <property type="match status" value="1"/>
</dbReference>
<dbReference type="SUPFAM" id="SSF48576">
    <property type="entry name" value="Terpenoid synthases"/>
    <property type="match status" value="1"/>
</dbReference>
<dbReference type="InterPro" id="IPR033749">
    <property type="entry name" value="Polyprenyl_synt_CS"/>
</dbReference>
<dbReference type="SFLD" id="SFLDG01017">
    <property type="entry name" value="Polyprenyl_Transferase_Like"/>
    <property type="match status" value="1"/>
</dbReference>
<keyword evidence="3 7" id="KW-0808">Transferase</keyword>
<comment type="similarity">
    <text evidence="2 7">Belongs to the FPP/GGPP synthase family.</text>
</comment>
<dbReference type="Gene3D" id="1.10.600.10">
    <property type="entry name" value="Farnesyl Diphosphate Synthase"/>
    <property type="match status" value="1"/>
</dbReference>
<evidence type="ECO:0000256" key="6">
    <source>
        <dbReference type="ARBA" id="ARBA00023229"/>
    </source>
</evidence>
<proteinExistence type="inferred from homology"/>
<evidence type="ECO:0000256" key="1">
    <source>
        <dbReference type="ARBA" id="ARBA00001946"/>
    </source>
</evidence>
<keyword evidence="6" id="KW-0414">Isoprene biosynthesis</keyword>
<dbReference type="AlphaFoldDB" id="A0A2H0XZF6"/>
<dbReference type="InterPro" id="IPR008949">
    <property type="entry name" value="Isoprenoid_synthase_dom_sf"/>
</dbReference>
<evidence type="ECO:0000256" key="4">
    <source>
        <dbReference type="ARBA" id="ARBA00022723"/>
    </source>
</evidence>
<evidence type="ECO:0000256" key="7">
    <source>
        <dbReference type="RuleBase" id="RU004466"/>
    </source>
</evidence>
<keyword evidence="5" id="KW-0460">Magnesium</keyword>
<dbReference type="PROSITE" id="PS00444">
    <property type="entry name" value="POLYPRENYL_SYNTHASE_2"/>
    <property type="match status" value="1"/>
</dbReference>
<evidence type="ECO:0000256" key="2">
    <source>
        <dbReference type="ARBA" id="ARBA00006706"/>
    </source>
</evidence>